<comment type="caution">
    <text evidence="1">The sequence shown here is derived from an EMBL/GenBank/DDBJ whole genome shotgun (WGS) entry which is preliminary data.</text>
</comment>
<sequence>MSKGKVRSADPPSWKKVNLPPESIDTDFSSCCANSEVIESPIDAFYSNIGDVLRLGMPDDLDESRTLGRLLALGIVTGAESYFRSLFSALISLCPLVRERVSEQMVPLGALDYYGAEKADMGLFEGVSFASESEIKKRSNSLLGFTWKPESSLGVALRGYDVVCHIRHASVHSHGVLSRGNAKAIGLDKAVSGSEVILDFPHLQKIALICTNVIREYNSQLHAATIDKWIKHKILKGAWSEDRDLVAGAFVLFRSKIDNISPRDSYRYYMPLRSIILKRWNE</sequence>
<proteinExistence type="predicted"/>
<evidence type="ECO:0000313" key="2">
    <source>
        <dbReference type="Proteomes" id="UP000572051"/>
    </source>
</evidence>
<keyword evidence="2" id="KW-1185">Reference proteome</keyword>
<dbReference type="RefSeq" id="WP_179824511.1">
    <property type="nucleotide sequence ID" value="NZ_JACCFS010000001.1"/>
</dbReference>
<accession>A0A7Z0ENM1</accession>
<reference evidence="1 2" key="1">
    <citation type="submission" date="2020-07" db="EMBL/GenBank/DDBJ databases">
        <title>Sequencing the genomes of 1000 actinobacteria strains.</title>
        <authorList>
            <person name="Klenk H.-P."/>
        </authorList>
    </citation>
    <scope>NUCLEOTIDE SEQUENCE [LARGE SCALE GENOMIC DNA]</scope>
    <source>
        <strain evidence="1 2">DSM 44442</strain>
    </source>
</reference>
<protein>
    <submittedName>
        <fullName evidence="1">Uncharacterized protein</fullName>
    </submittedName>
</protein>
<dbReference type="EMBL" id="JACCFS010000001">
    <property type="protein sequence ID" value="NYJ35381.1"/>
    <property type="molecule type" value="Genomic_DNA"/>
</dbReference>
<dbReference type="Proteomes" id="UP000572051">
    <property type="component" value="Unassembled WGS sequence"/>
</dbReference>
<evidence type="ECO:0000313" key="1">
    <source>
        <dbReference type="EMBL" id="NYJ35381.1"/>
    </source>
</evidence>
<organism evidence="1 2">
    <name type="scientific">Nocardiopsis aegyptia</name>
    <dbReference type="NCBI Taxonomy" id="220378"/>
    <lineage>
        <taxon>Bacteria</taxon>
        <taxon>Bacillati</taxon>
        <taxon>Actinomycetota</taxon>
        <taxon>Actinomycetes</taxon>
        <taxon>Streptosporangiales</taxon>
        <taxon>Nocardiopsidaceae</taxon>
        <taxon>Nocardiopsis</taxon>
    </lineage>
</organism>
<gene>
    <name evidence="1" type="ORF">HNR10_003262</name>
</gene>
<dbReference type="AlphaFoldDB" id="A0A7Z0ENM1"/>
<name>A0A7Z0ENM1_9ACTN</name>